<comment type="similarity">
    <text evidence="1">Belongs to the CvfB family.</text>
</comment>
<accession>A0A0B0EL23</accession>
<dbReference type="Proteomes" id="UP000030652">
    <property type="component" value="Unassembled WGS sequence"/>
</dbReference>
<feature type="domain" description="S1 motif" evidence="2">
    <location>
        <begin position="69"/>
        <end position="131"/>
    </location>
</feature>
<dbReference type="Gene3D" id="1.10.10.10">
    <property type="entry name" value="Winged helix-like DNA-binding domain superfamily/Winged helix DNA-binding domain"/>
    <property type="match status" value="1"/>
</dbReference>
<name>A0A0B0EL23_9BACT</name>
<dbReference type="AlphaFoldDB" id="A0A0B0EL23"/>
<evidence type="ECO:0000313" key="4">
    <source>
        <dbReference type="Proteomes" id="UP000030652"/>
    </source>
</evidence>
<dbReference type="InterPro" id="IPR003029">
    <property type="entry name" value="S1_domain"/>
</dbReference>
<sequence length="278" mass="31388">MAEIGVFNNLRVIKEVDFGVYLDGGEHEEILLPRRYVPENCKVDDNIRVFIYLDSEDRFIATTETPYAMVGDFALLKVVTVESVGAFLDWGLPKDLLVPFGEQSPTMEIGKSYIVKIYVDKKSNRIAATTRLDRYLDNEPGNFHAGEEVELLICNQTDIGYKAIINGTHWGILYSNEVFQPLTSGQKITGYIKKVRGDNKIDLSLHKPGHERVDDITDTILNVLKEQGGFISVTDKSTPETIYKLFGVSKKTYKKAIGAIYRKRLITIENDGIKLMSK</sequence>
<feature type="domain" description="S1 motif" evidence="2">
    <location>
        <begin position="144"/>
        <end position="206"/>
    </location>
</feature>
<evidence type="ECO:0000313" key="3">
    <source>
        <dbReference type="EMBL" id="KHE93772.1"/>
    </source>
</evidence>
<gene>
    <name evidence="3" type="ORF">SCABRO_00505</name>
</gene>
<evidence type="ECO:0000259" key="2">
    <source>
        <dbReference type="SMART" id="SM00316"/>
    </source>
</evidence>
<proteinExistence type="inferred from homology"/>
<comment type="caution">
    <text evidence="3">The sequence shown here is derived from an EMBL/GenBank/DDBJ whole genome shotgun (WGS) entry which is preliminary data.</text>
</comment>
<dbReference type="PANTHER" id="PTHR37296:SF1">
    <property type="entry name" value="CONSERVED VIRULENCE FACTOR B"/>
    <property type="match status" value="1"/>
</dbReference>
<feature type="domain" description="S1 motif" evidence="2">
    <location>
        <begin position="3"/>
        <end position="64"/>
    </location>
</feature>
<dbReference type="InterPro" id="IPR039566">
    <property type="entry name" value="CvfB_S1_st"/>
</dbReference>
<dbReference type="InterPro" id="IPR014464">
    <property type="entry name" value="CvfB_fam"/>
</dbReference>
<dbReference type="PANTHER" id="PTHR37296">
    <property type="entry name" value="CONSERVED VIRULENCE FACTOR B"/>
    <property type="match status" value="1"/>
</dbReference>
<dbReference type="Pfam" id="PF17783">
    <property type="entry name" value="WHD_CvfB"/>
    <property type="match status" value="1"/>
</dbReference>
<dbReference type="SMART" id="SM00316">
    <property type="entry name" value="S1"/>
    <property type="match status" value="3"/>
</dbReference>
<protein>
    <recommendedName>
        <fullName evidence="2">S1 motif domain-containing protein</fullName>
    </recommendedName>
</protein>
<dbReference type="InterPro" id="IPR012340">
    <property type="entry name" value="NA-bd_OB-fold"/>
</dbReference>
<organism evidence="3 4">
    <name type="scientific">Candidatus Scalindua brodae</name>
    <dbReference type="NCBI Taxonomy" id="237368"/>
    <lineage>
        <taxon>Bacteria</taxon>
        <taxon>Pseudomonadati</taxon>
        <taxon>Planctomycetota</taxon>
        <taxon>Candidatus Brocadiia</taxon>
        <taxon>Candidatus Brocadiales</taxon>
        <taxon>Candidatus Scalinduaceae</taxon>
        <taxon>Candidatus Scalindua</taxon>
    </lineage>
</organism>
<dbReference type="PIRSF" id="PIRSF012524">
    <property type="entry name" value="YitL_S1"/>
    <property type="match status" value="1"/>
</dbReference>
<dbReference type="PATRIC" id="fig|237368.3.peg.550"/>
<dbReference type="InterPro" id="IPR040764">
    <property type="entry name" value="CvfB_WH"/>
</dbReference>
<dbReference type="Pfam" id="PF13509">
    <property type="entry name" value="S1_2"/>
    <property type="match status" value="2"/>
</dbReference>
<evidence type="ECO:0000256" key="1">
    <source>
        <dbReference type="PIRNR" id="PIRNR012524"/>
    </source>
</evidence>
<dbReference type="EMBL" id="JRYO01000037">
    <property type="protein sequence ID" value="KHE93772.1"/>
    <property type="molecule type" value="Genomic_DNA"/>
</dbReference>
<reference evidence="3 4" key="1">
    <citation type="submission" date="2014-10" db="EMBL/GenBank/DDBJ databases">
        <title>Draft genome of anammox bacterium scalindua brodae, obtained using differential coverage binning of sequence data from two enrichment reactors.</title>
        <authorList>
            <person name="Speth D.R."/>
            <person name="Russ L."/>
            <person name="Kartal B."/>
            <person name="Op den Camp H.J."/>
            <person name="Dutilh B.E."/>
            <person name="Jetten M.S."/>
        </authorList>
    </citation>
    <scope>NUCLEOTIDE SEQUENCE [LARGE SCALE GENOMIC DNA]</scope>
    <source>
        <strain evidence="3">RU1</strain>
    </source>
</reference>
<dbReference type="eggNOG" id="COG2996">
    <property type="taxonomic scope" value="Bacteria"/>
</dbReference>
<dbReference type="GO" id="GO:0003676">
    <property type="term" value="F:nucleic acid binding"/>
    <property type="evidence" value="ECO:0007669"/>
    <property type="project" value="InterPro"/>
</dbReference>
<dbReference type="InterPro" id="IPR036388">
    <property type="entry name" value="WH-like_DNA-bd_sf"/>
</dbReference>
<dbReference type="Gene3D" id="2.40.50.140">
    <property type="entry name" value="Nucleic acid-binding proteins"/>
    <property type="match status" value="2"/>
</dbReference>